<name>A0A0F3ILE3_9GAMM</name>
<proteinExistence type="predicted"/>
<protein>
    <recommendedName>
        <fullName evidence="2">Winged helix-turn-helix domain-containing protein</fullName>
    </recommendedName>
</protein>
<organism evidence="3 4">
    <name type="scientific">Methylocucumis oryzae</name>
    <dbReference type="NCBI Taxonomy" id="1632867"/>
    <lineage>
        <taxon>Bacteria</taxon>
        <taxon>Pseudomonadati</taxon>
        <taxon>Pseudomonadota</taxon>
        <taxon>Gammaproteobacteria</taxon>
        <taxon>Methylococcales</taxon>
        <taxon>Methylococcaceae</taxon>
        <taxon>Methylocucumis</taxon>
    </lineage>
</organism>
<dbReference type="Pfam" id="PF14090">
    <property type="entry name" value="HTH_39"/>
    <property type="match status" value="1"/>
</dbReference>
<sequence length="97" mass="10948">MGRLGTARREPGSRSGGKQQCHFTPSDTNSQRHKILDWLNHAPLTTLQARQELDIMHPAARVQELREQGHNIVTHWSTDDTGKGKHRVACYVLLLEG</sequence>
<evidence type="ECO:0000256" key="1">
    <source>
        <dbReference type="SAM" id="MobiDB-lite"/>
    </source>
</evidence>
<keyword evidence="4" id="KW-1185">Reference proteome</keyword>
<evidence type="ECO:0000313" key="4">
    <source>
        <dbReference type="Proteomes" id="UP000033684"/>
    </source>
</evidence>
<feature type="compositionally biased region" description="Polar residues" evidence="1">
    <location>
        <begin position="16"/>
        <end position="29"/>
    </location>
</feature>
<dbReference type="RefSeq" id="WP_045778268.1">
    <property type="nucleotide sequence ID" value="NZ_LAJX01000029.1"/>
</dbReference>
<dbReference type="OrthoDB" id="5573465at2"/>
<dbReference type="AlphaFoldDB" id="A0A0F3ILE3"/>
<evidence type="ECO:0000313" key="3">
    <source>
        <dbReference type="EMBL" id="KJV07550.1"/>
    </source>
</evidence>
<dbReference type="Proteomes" id="UP000033684">
    <property type="component" value="Unassembled WGS sequence"/>
</dbReference>
<evidence type="ECO:0000259" key="2">
    <source>
        <dbReference type="Pfam" id="PF14090"/>
    </source>
</evidence>
<dbReference type="EMBL" id="LAJX01000029">
    <property type="protein sequence ID" value="KJV07550.1"/>
    <property type="molecule type" value="Genomic_DNA"/>
</dbReference>
<feature type="domain" description="Winged helix-turn-helix" evidence="2">
    <location>
        <begin position="30"/>
        <end position="93"/>
    </location>
</feature>
<gene>
    <name evidence="3" type="ORF">VZ94_04170</name>
</gene>
<reference evidence="3 4" key="2">
    <citation type="journal article" date="2016" name="Microb. Ecol.">
        <title>Genome Characteristics of a Novel Type I Methanotroph (Sn10-6) Isolated from a Flooded Indian Rice Field.</title>
        <authorList>
            <person name="Rahalkar M.C."/>
            <person name="Pandit P.S."/>
            <person name="Dhakephalkar P.K."/>
            <person name="Pore S."/>
            <person name="Arora P."/>
            <person name="Kapse N."/>
        </authorList>
    </citation>
    <scope>NUCLEOTIDE SEQUENCE [LARGE SCALE GENOMIC DNA]</scope>
    <source>
        <strain evidence="3 4">Sn10-6</strain>
    </source>
</reference>
<dbReference type="InterPro" id="IPR055245">
    <property type="entry name" value="HTH_proteobacteria"/>
</dbReference>
<reference evidence="4" key="1">
    <citation type="submission" date="2015-03" db="EMBL/GenBank/DDBJ databases">
        <title>Draft genome sequence of a novel methanotroph (Sn10-6) isolated from flooded ricefield rhizosphere in India.</title>
        <authorList>
            <person name="Pandit P.S."/>
            <person name="Pore S.D."/>
            <person name="Arora P."/>
            <person name="Kapse N.G."/>
            <person name="Dhakephalkar P.K."/>
            <person name="Rahalkar M.C."/>
        </authorList>
    </citation>
    <scope>NUCLEOTIDE SEQUENCE [LARGE SCALE GENOMIC DNA]</scope>
    <source>
        <strain evidence="4">Sn10-6</strain>
    </source>
</reference>
<accession>A0A0F3ILE3</accession>
<dbReference type="PATRIC" id="fig|1632867.3.peg.3558"/>
<feature type="region of interest" description="Disordered" evidence="1">
    <location>
        <begin position="1"/>
        <end position="29"/>
    </location>
</feature>
<comment type="caution">
    <text evidence="3">The sequence shown here is derived from an EMBL/GenBank/DDBJ whole genome shotgun (WGS) entry which is preliminary data.</text>
</comment>